<proteinExistence type="predicted"/>
<keyword evidence="2" id="KW-1185">Reference proteome</keyword>
<gene>
    <name evidence="1" type="ORF">GGR21_002754</name>
</gene>
<reference evidence="1 2" key="1">
    <citation type="submission" date="2020-08" db="EMBL/GenBank/DDBJ databases">
        <title>Genomic Encyclopedia of Type Strains, Phase IV (KMG-IV): sequencing the most valuable type-strain genomes for metagenomic binning, comparative biology and taxonomic classification.</title>
        <authorList>
            <person name="Goeker M."/>
        </authorList>
    </citation>
    <scope>NUCLEOTIDE SEQUENCE [LARGE SCALE GENOMIC DNA]</scope>
    <source>
        <strain evidence="1 2">DSM 104969</strain>
    </source>
</reference>
<name>A0A840CP28_9BACT</name>
<organism evidence="1 2">
    <name type="scientific">Dysgonomonas hofstadii</name>
    <dbReference type="NCBI Taxonomy" id="637886"/>
    <lineage>
        <taxon>Bacteria</taxon>
        <taxon>Pseudomonadati</taxon>
        <taxon>Bacteroidota</taxon>
        <taxon>Bacteroidia</taxon>
        <taxon>Bacteroidales</taxon>
        <taxon>Dysgonomonadaceae</taxon>
        <taxon>Dysgonomonas</taxon>
    </lineage>
</organism>
<dbReference type="Proteomes" id="UP000555103">
    <property type="component" value="Unassembled WGS sequence"/>
</dbReference>
<protein>
    <submittedName>
        <fullName evidence="1">Uncharacterized protein</fullName>
    </submittedName>
</protein>
<sequence>MERIDIDHSMMHSLVVSYPVHLVCGIHERVD</sequence>
<evidence type="ECO:0000313" key="1">
    <source>
        <dbReference type="EMBL" id="MBB4036841.1"/>
    </source>
</evidence>
<dbReference type="AlphaFoldDB" id="A0A840CP28"/>
<accession>A0A840CP28</accession>
<dbReference type="EMBL" id="JACIEP010000009">
    <property type="protein sequence ID" value="MBB4036841.1"/>
    <property type="molecule type" value="Genomic_DNA"/>
</dbReference>
<evidence type="ECO:0000313" key="2">
    <source>
        <dbReference type="Proteomes" id="UP000555103"/>
    </source>
</evidence>
<comment type="caution">
    <text evidence="1">The sequence shown here is derived from an EMBL/GenBank/DDBJ whole genome shotgun (WGS) entry which is preliminary data.</text>
</comment>